<proteinExistence type="predicted"/>
<gene>
    <name evidence="3" type="ORF">SAMN03080618_02176</name>
</gene>
<dbReference type="EMBL" id="FORF01000011">
    <property type="protein sequence ID" value="SFJ13588.1"/>
    <property type="molecule type" value="Genomic_DNA"/>
</dbReference>
<feature type="compositionally biased region" description="Polar residues" evidence="1">
    <location>
        <begin position="1"/>
        <end position="16"/>
    </location>
</feature>
<keyword evidence="4" id="KW-1185">Reference proteome</keyword>
<reference evidence="4" key="1">
    <citation type="submission" date="2016-10" db="EMBL/GenBank/DDBJ databases">
        <authorList>
            <person name="Varghese N."/>
            <person name="Submissions S."/>
        </authorList>
    </citation>
    <scope>NUCLEOTIDE SEQUENCE [LARGE SCALE GENOMIC DNA]</scope>
    <source>
        <strain evidence="4">DSM 21857</strain>
    </source>
</reference>
<evidence type="ECO:0000313" key="3">
    <source>
        <dbReference type="EMBL" id="SFJ13588.1"/>
    </source>
</evidence>
<protein>
    <submittedName>
        <fullName evidence="3">Uncharacterized protein</fullName>
    </submittedName>
</protein>
<name>A0A1I3NW91_9HYPH</name>
<dbReference type="RefSeq" id="WP_175556694.1">
    <property type="nucleotide sequence ID" value="NZ_FORF01000011.1"/>
</dbReference>
<evidence type="ECO:0000313" key="4">
    <source>
        <dbReference type="Proteomes" id="UP000242763"/>
    </source>
</evidence>
<evidence type="ECO:0000256" key="1">
    <source>
        <dbReference type="SAM" id="MobiDB-lite"/>
    </source>
</evidence>
<feature type="transmembrane region" description="Helical" evidence="2">
    <location>
        <begin position="30"/>
        <end position="51"/>
    </location>
</feature>
<dbReference type="Proteomes" id="UP000242763">
    <property type="component" value="Unassembled WGS sequence"/>
</dbReference>
<keyword evidence="2" id="KW-0472">Membrane</keyword>
<accession>A0A1I3NW91</accession>
<keyword evidence="2" id="KW-1133">Transmembrane helix</keyword>
<keyword evidence="2" id="KW-0812">Transmembrane</keyword>
<feature type="region of interest" description="Disordered" evidence="1">
    <location>
        <begin position="1"/>
        <end position="25"/>
    </location>
</feature>
<organism evidence="3 4">
    <name type="scientific">Aquamicrobium aerolatum DSM 21857</name>
    <dbReference type="NCBI Taxonomy" id="1121003"/>
    <lineage>
        <taxon>Bacteria</taxon>
        <taxon>Pseudomonadati</taxon>
        <taxon>Pseudomonadota</taxon>
        <taxon>Alphaproteobacteria</taxon>
        <taxon>Hyphomicrobiales</taxon>
        <taxon>Phyllobacteriaceae</taxon>
        <taxon>Aerobium</taxon>
    </lineage>
</organism>
<dbReference type="AlphaFoldDB" id="A0A1I3NW91"/>
<sequence>MSYSDTNRASRQQLRNSAKAAVSAPAPASALTYLVFTLSVGFMIAVVFGVLA</sequence>
<evidence type="ECO:0000256" key="2">
    <source>
        <dbReference type="SAM" id="Phobius"/>
    </source>
</evidence>